<proteinExistence type="predicted"/>
<dbReference type="Proteomes" id="UP000688137">
    <property type="component" value="Unassembled WGS sequence"/>
</dbReference>
<reference evidence="1" key="1">
    <citation type="submission" date="2021-01" db="EMBL/GenBank/DDBJ databases">
        <authorList>
            <consortium name="Genoscope - CEA"/>
            <person name="William W."/>
        </authorList>
    </citation>
    <scope>NUCLEOTIDE SEQUENCE</scope>
</reference>
<dbReference type="EMBL" id="CAJJDM010000011">
    <property type="protein sequence ID" value="CAD8050268.1"/>
    <property type="molecule type" value="Genomic_DNA"/>
</dbReference>
<comment type="caution">
    <text evidence="1">The sequence shown here is derived from an EMBL/GenBank/DDBJ whole genome shotgun (WGS) entry which is preliminary data.</text>
</comment>
<sequence>MSISINSLKYQDKGVLVDLPTITEIGKTTNTRQCGDKVVCDRGLTPHTFDIRKNFHRKKSQIDYGEIQKKERRKITFYSIRVHEISRRRRRKRIR</sequence>
<keyword evidence="2" id="KW-1185">Reference proteome</keyword>
<gene>
    <name evidence="1" type="ORF">PPRIM_AZ9-3.1.T0140405</name>
</gene>
<accession>A0A8S1K4I4</accession>
<evidence type="ECO:0000313" key="2">
    <source>
        <dbReference type="Proteomes" id="UP000688137"/>
    </source>
</evidence>
<evidence type="ECO:0000313" key="1">
    <source>
        <dbReference type="EMBL" id="CAD8050268.1"/>
    </source>
</evidence>
<name>A0A8S1K4I4_PARPR</name>
<dbReference type="AlphaFoldDB" id="A0A8S1K4I4"/>
<protein>
    <submittedName>
        <fullName evidence="1">Uncharacterized protein</fullName>
    </submittedName>
</protein>
<organism evidence="1 2">
    <name type="scientific">Paramecium primaurelia</name>
    <dbReference type="NCBI Taxonomy" id="5886"/>
    <lineage>
        <taxon>Eukaryota</taxon>
        <taxon>Sar</taxon>
        <taxon>Alveolata</taxon>
        <taxon>Ciliophora</taxon>
        <taxon>Intramacronucleata</taxon>
        <taxon>Oligohymenophorea</taxon>
        <taxon>Peniculida</taxon>
        <taxon>Parameciidae</taxon>
        <taxon>Paramecium</taxon>
    </lineage>
</organism>